<dbReference type="SUPFAM" id="SSF55083">
    <property type="entry name" value="6-hydroxymethyl-7,8-dihydropterin pyrophosphokinase, HPPK"/>
    <property type="match status" value="1"/>
</dbReference>
<gene>
    <name evidence="14" type="primary">folK</name>
    <name evidence="14" type="ORF">ISP18_19605</name>
</gene>
<evidence type="ECO:0000256" key="11">
    <source>
        <dbReference type="ARBA" id="ARBA00029766"/>
    </source>
</evidence>
<proteinExistence type="inferred from homology"/>
<dbReference type="RefSeq" id="WP_380011451.1">
    <property type="nucleotide sequence ID" value="NZ_JADIKI010000023.1"/>
</dbReference>
<keyword evidence="7" id="KW-0418">Kinase</keyword>
<evidence type="ECO:0000256" key="10">
    <source>
        <dbReference type="ARBA" id="ARBA00029409"/>
    </source>
</evidence>
<dbReference type="PANTHER" id="PTHR43071:SF1">
    <property type="entry name" value="2-AMINO-4-HYDROXY-6-HYDROXYMETHYLDIHYDROPTERIDINE PYROPHOSPHOKINASE"/>
    <property type="match status" value="1"/>
</dbReference>
<accession>A0ABW8INK5</accession>
<dbReference type="EMBL" id="JADIKI010000023">
    <property type="protein sequence ID" value="MFK2856821.1"/>
    <property type="molecule type" value="Genomic_DNA"/>
</dbReference>
<name>A0ABW8INK5_9GAMM</name>
<reference evidence="14 15" key="1">
    <citation type="submission" date="2020-10" db="EMBL/GenBank/DDBJ databases">
        <title>Phylogeny of dyella-like bacteria.</title>
        <authorList>
            <person name="Fu J."/>
        </authorList>
    </citation>
    <scope>NUCLEOTIDE SEQUENCE [LARGE SCALE GENOMIC DNA]</scope>
    <source>
        <strain evidence="14 15">DHG40</strain>
    </source>
</reference>
<dbReference type="CDD" id="cd00483">
    <property type="entry name" value="HPPK"/>
    <property type="match status" value="1"/>
</dbReference>
<dbReference type="InterPro" id="IPR000550">
    <property type="entry name" value="Hppk"/>
</dbReference>
<dbReference type="NCBIfam" id="TIGR01498">
    <property type="entry name" value="folK"/>
    <property type="match status" value="1"/>
</dbReference>
<evidence type="ECO:0000259" key="13">
    <source>
        <dbReference type="Pfam" id="PF01288"/>
    </source>
</evidence>
<evidence type="ECO:0000256" key="6">
    <source>
        <dbReference type="ARBA" id="ARBA00022741"/>
    </source>
</evidence>
<dbReference type="Proteomes" id="UP001620409">
    <property type="component" value="Unassembled WGS sequence"/>
</dbReference>
<protein>
    <recommendedName>
        <fullName evidence="4">2-amino-4-hydroxy-6-hydroxymethyldihydropteridine pyrophosphokinase</fullName>
        <ecNumber evidence="3">2.7.6.3</ecNumber>
    </recommendedName>
    <alternativeName>
        <fullName evidence="11">6-hydroxymethyl-7,8-dihydropterin pyrophosphokinase</fullName>
    </alternativeName>
    <alternativeName>
        <fullName evidence="12">7,8-dihydro-6-hydroxymethylpterin-pyrophosphokinase</fullName>
    </alternativeName>
</protein>
<keyword evidence="5 14" id="KW-0808">Transferase</keyword>
<evidence type="ECO:0000256" key="12">
    <source>
        <dbReference type="ARBA" id="ARBA00033413"/>
    </source>
</evidence>
<evidence type="ECO:0000256" key="5">
    <source>
        <dbReference type="ARBA" id="ARBA00022679"/>
    </source>
</evidence>
<keyword evidence="6" id="KW-0547">Nucleotide-binding</keyword>
<evidence type="ECO:0000256" key="1">
    <source>
        <dbReference type="ARBA" id="ARBA00005051"/>
    </source>
</evidence>
<dbReference type="GO" id="GO:0003848">
    <property type="term" value="F:2-amino-4-hydroxy-6-hydroxymethyldihydropteridine diphosphokinase activity"/>
    <property type="evidence" value="ECO:0007669"/>
    <property type="project" value="UniProtKB-EC"/>
</dbReference>
<dbReference type="InterPro" id="IPR035907">
    <property type="entry name" value="Hppk_sf"/>
</dbReference>
<evidence type="ECO:0000256" key="9">
    <source>
        <dbReference type="ARBA" id="ARBA00022909"/>
    </source>
</evidence>
<dbReference type="Pfam" id="PF01288">
    <property type="entry name" value="HPPK"/>
    <property type="match status" value="1"/>
</dbReference>
<keyword evidence="8" id="KW-0067">ATP-binding</keyword>
<evidence type="ECO:0000256" key="4">
    <source>
        <dbReference type="ARBA" id="ARBA00016218"/>
    </source>
</evidence>
<feature type="domain" description="7,8-dihydro-6-hydroxymethylpterin-pyrophosphokinase" evidence="13">
    <location>
        <begin position="5"/>
        <end position="130"/>
    </location>
</feature>
<keyword evidence="15" id="KW-1185">Reference proteome</keyword>
<evidence type="ECO:0000256" key="2">
    <source>
        <dbReference type="ARBA" id="ARBA00005810"/>
    </source>
</evidence>
<evidence type="ECO:0000313" key="15">
    <source>
        <dbReference type="Proteomes" id="UP001620409"/>
    </source>
</evidence>
<dbReference type="Gene3D" id="3.30.70.560">
    <property type="entry name" value="7,8-Dihydro-6-hydroxymethylpterin-pyrophosphokinase HPPK"/>
    <property type="match status" value="1"/>
</dbReference>
<evidence type="ECO:0000256" key="7">
    <source>
        <dbReference type="ARBA" id="ARBA00022777"/>
    </source>
</evidence>
<organism evidence="14 15">
    <name type="scientific">Dyella humi</name>
    <dbReference type="NCBI Taxonomy" id="1770547"/>
    <lineage>
        <taxon>Bacteria</taxon>
        <taxon>Pseudomonadati</taxon>
        <taxon>Pseudomonadota</taxon>
        <taxon>Gammaproteobacteria</taxon>
        <taxon>Lysobacterales</taxon>
        <taxon>Rhodanobacteraceae</taxon>
        <taxon>Dyella</taxon>
    </lineage>
</organism>
<comment type="pathway">
    <text evidence="1">Cofactor biosynthesis; tetrahydrofolate biosynthesis; 2-amino-4-hydroxy-6-hydroxymethyl-7,8-dihydropteridine diphosphate from 7,8-dihydroneopterin triphosphate: step 4/4.</text>
</comment>
<sequence>MARVYLSLGSNQEPHHYLRAALDELRARFGHINVSPAYRSAAVGFDGADFVNLAVGLDTDLDPNALNDWLHALEDHHGRRRDVPRYADRTLDLDIVLYDDLVTQGPGHLDIPRKELKHAFVLKPLADIAPDVRHPVSGSTMAELWAAFPVEREPLKLEPL</sequence>
<keyword evidence="9" id="KW-0289">Folate biosynthesis</keyword>
<comment type="function">
    <text evidence="10">Catalyzes the transfer of pyrophosphate from adenosine triphosphate (ATP) to 6-hydroxymethyl-7,8-dihydropterin, an enzymatic step in folate biosynthesis pathway.</text>
</comment>
<evidence type="ECO:0000313" key="14">
    <source>
        <dbReference type="EMBL" id="MFK2856821.1"/>
    </source>
</evidence>
<dbReference type="PANTHER" id="PTHR43071">
    <property type="entry name" value="2-AMINO-4-HYDROXY-6-HYDROXYMETHYLDIHYDROPTERIDINE PYROPHOSPHOKINASE"/>
    <property type="match status" value="1"/>
</dbReference>
<comment type="similarity">
    <text evidence="2">Belongs to the HPPK family.</text>
</comment>
<evidence type="ECO:0000256" key="3">
    <source>
        <dbReference type="ARBA" id="ARBA00013253"/>
    </source>
</evidence>
<evidence type="ECO:0000256" key="8">
    <source>
        <dbReference type="ARBA" id="ARBA00022840"/>
    </source>
</evidence>
<comment type="caution">
    <text evidence="14">The sequence shown here is derived from an EMBL/GenBank/DDBJ whole genome shotgun (WGS) entry which is preliminary data.</text>
</comment>
<dbReference type="EC" id="2.7.6.3" evidence="3"/>